<dbReference type="OrthoDB" id="9803532at2"/>
<comment type="caution">
    <text evidence="2">The sequence shown here is derived from an EMBL/GenBank/DDBJ whole genome shotgun (WGS) entry which is preliminary data.</text>
</comment>
<dbReference type="EMBL" id="QNRT01000002">
    <property type="protein sequence ID" value="RBP51720.1"/>
    <property type="molecule type" value="Genomic_DNA"/>
</dbReference>
<accession>A0A395JSN9</accession>
<protein>
    <submittedName>
        <fullName evidence="2">Putative alpha-E superfamily protein</fullName>
    </submittedName>
</protein>
<evidence type="ECO:0000313" key="3">
    <source>
        <dbReference type="Proteomes" id="UP000253083"/>
    </source>
</evidence>
<dbReference type="InterPro" id="IPR007296">
    <property type="entry name" value="DUF403"/>
</dbReference>
<dbReference type="Proteomes" id="UP000253083">
    <property type="component" value="Unassembled WGS sequence"/>
</dbReference>
<dbReference type="Pfam" id="PF04168">
    <property type="entry name" value="Alpha-E"/>
    <property type="match status" value="1"/>
</dbReference>
<evidence type="ECO:0000259" key="1">
    <source>
        <dbReference type="Pfam" id="PF04168"/>
    </source>
</evidence>
<dbReference type="AlphaFoldDB" id="A0A395JSN9"/>
<gene>
    <name evidence="2" type="ORF">DFR28_1021153</name>
</gene>
<proteinExistence type="predicted"/>
<sequence length="316" mass="36669">MLSRNAESLFWASRYMERADTMARNLEVGYRMSMMPAKNGGYTSEWKSILTATSTLQQFQESYSEISEENVESFLVYDNSNFSSIRSCLRMARDNARQVRTAITRDTWLAFNQAYLEFKDFDDSVENRVDLPTICDWVKRQASMVRGAFINTQLQTDGYSFFNLGYYVERADNTARSIDIKYHVLLPTIDMLGGSIDNYQWSTLLRSLGAYRSFHWAYGGEYSPDRIADFLILNRSCPRSLCYCIEKITLHLEQLCSSYGKYTPAQTHAMRMLDELRTISVNKIIANGLHEYLMQFVQENNHLAERIGESFLFGER</sequence>
<dbReference type="InParanoid" id="A0A395JSN9"/>
<dbReference type="PANTHER" id="PTHR34595:SF7">
    <property type="entry name" value="SLL1039 PROTEIN"/>
    <property type="match status" value="1"/>
</dbReference>
<keyword evidence="3" id="KW-1185">Reference proteome</keyword>
<organism evidence="2 3">
    <name type="scientific">Arenicella xantha</name>
    <dbReference type="NCBI Taxonomy" id="644221"/>
    <lineage>
        <taxon>Bacteria</taxon>
        <taxon>Pseudomonadati</taxon>
        <taxon>Pseudomonadota</taxon>
        <taxon>Gammaproteobacteria</taxon>
        <taxon>Arenicellales</taxon>
        <taxon>Arenicellaceae</taxon>
        <taxon>Arenicella</taxon>
    </lineage>
</organism>
<dbReference type="InterPro" id="IPR051680">
    <property type="entry name" value="ATP-dep_Glu-Cys_Ligase-2"/>
</dbReference>
<evidence type="ECO:0000313" key="2">
    <source>
        <dbReference type="EMBL" id="RBP51720.1"/>
    </source>
</evidence>
<dbReference type="PANTHER" id="PTHR34595">
    <property type="entry name" value="BLR5612 PROTEIN"/>
    <property type="match status" value="1"/>
</dbReference>
<feature type="domain" description="DUF403" evidence="1">
    <location>
        <begin position="1"/>
        <end position="312"/>
    </location>
</feature>
<dbReference type="RefSeq" id="WP_113954465.1">
    <property type="nucleotide sequence ID" value="NZ_QNRT01000002.1"/>
</dbReference>
<name>A0A395JSN9_9GAMM</name>
<reference evidence="2 3" key="1">
    <citation type="submission" date="2018-06" db="EMBL/GenBank/DDBJ databases">
        <title>Genomic Encyclopedia of Type Strains, Phase IV (KMG-IV): sequencing the most valuable type-strain genomes for metagenomic binning, comparative biology and taxonomic classification.</title>
        <authorList>
            <person name="Goeker M."/>
        </authorList>
    </citation>
    <scope>NUCLEOTIDE SEQUENCE [LARGE SCALE GENOMIC DNA]</scope>
    <source>
        <strain evidence="2 3">DSM 24032</strain>
    </source>
</reference>